<protein>
    <submittedName>
        <fullName evidence="2">Uncharacterized protein</fullName>
    </submittedName>
</protein>
<gene>
    <name evidence="2" type="ORF">AW11_00728</name>
</gene>
<dbReference type="InterPro" id="IPR027417">
    <property type="entry name" value="P-loop_NTPase"/>
</dbReference>
<dbReference type="EMBL" id="JEMY01000005">
    <property type="protein sequence ID" value="EXI90534.1"/>
    <property type="molecule type" value="Genomic_DNA"/>
</dbReference>
<comment type="caution">
    <text evidence="2">The sequence shown here is derived from an EMBL/GenBank/DDBJ whole genome shotgun (WGS) entry which is preliminary data.</text>
</comment>
<evidence type="ECO:0000313" key="2">
    <source>
        <dbReference type="EMBL" id="EXI90534.1"/>
    </source>
</evidence>
<name>A0A011RH27_ACCRE</name>
<accession>A0A011RH27</accession>
<dbReference type="AlphaFoldDB" id="A0A011RH27"/>
<reference evidence="2" key="1">
    <citation type="submission" date="2014-02" db="EMBL/GenBank/DDBJ databases">
        <title>Expanding our view of genomic diversity in Candidatus Accumulibacter clades.</title>
        <authorList>
            <person name="Skennerton C.T."/>
            <person name="Barr J.J."/>
            <person name="Slater F.R."/>
            <person name="Bond P.L."/>
            <person name="Tyson G.W."/>
        </authorList>
    </citation>
    <scope>NUCLEOTIDE SEQUENCE [LARGE SCALE GENOMIC DNA]</scope>
</reference>
<evidence type="ECO:0000313" key="3">
    <source>
        <dbReference type="Proteomes" id="UP000022141"/>
    </source>
</evidence>
<proteinExistence type="predicted"/>
<evidence type="ECO:0000256" key="1">
    <source>
        <dbReference type="SAM" id="MobiDB-lite"/>
    </source>
</evidence>
<dbReference type="Proteomes" id="UP000022141">
    <property type="component" value="Unassembled WGS sequence"/>
</dbReference>
<dbReference type="STRING" id="1454004.AW11_00728"/>
<sequence>MARLPGHRVPPTDIAHMKQDEPAAVLDPKQLSRIEGVHRGFMYQHLFAAGCLLVAHGHATAVCVEKDEDIEIVSGGRATYIQVKTRSKPLIHSDIKGALQRFAELREEHASGRRSAKAEFVLVSNVAPAPALLALAQRGQFPPDVSMTWPEGAIGLRVDGLPPAWPDIPTAAAWCTAAAERLPQRIITAEVLVWKIAAHVALAASGTAPYRNHSFQVAELPTLFEQILLQLQDFPELLQHYRPQQDEPALDSAAHLRIVCGFSGAGKTTWAAQAAAHSGSGCAYYDAADIPAAALAAALVRECAAQLAGSGTLPLDSVLAPGVTGLESLRGLDKGLCRAGRPAILVIDNAHSLPATALQKVVQATRHIRLILLCHPLPMVAELEALTGVKREDLKGWSLEDVAAEAAALECRGSIDAMERLRVLTGGYPLFVQGAARLAAAEYVGDVAALCASVENGIHTAATAQEVILARIFNALEPSQCHAAGLLSFSDVSLCRSEVIRLLREGMAIEEPAAAAILRQLRLVGLVQISGADRVRVHDAIRVLGKAYVRLLGADSTKKGLESLKEIIFKSLHEQRDSSRFGAFARLLASLNYLEPLVELIGEELFHEIGVIPEVTAALEHALASGELTPSQQYWAYDGLVFAAMKHGGQGVQKNLQRWLGAMEKLLRQGVLTRNQKAALWMKRMHYEAVTGNAKGALQAHERAKSVLRDDKAYVRVFNYNAAAALYRLESYELAEHLVQELISEYYALLVIEPDQVTELSQEELWKAISTPDLDIQDVKHLADALELLAMVCAKQEKFLPFARIHATRFYEIAGAVDSVVRTGLDVADDFVRMNDFLGARQFMERTVLPYIQQHRLISKLLDARSLYAVILAYSGEFDDAELEMARIAPLVEDSPIAMQEQIAAQLLRPALIRRPRAKLFEVETMAESHAAAGRSAPATAWDKGTTGEEAEGSAKGLRDRTDSSVAGGSGVVARRNGSRKRRQAGAGIH</sequence>
<dbReference type="PATRIC" id="fig|1454004.3.peg.756"/>
<feature type="region of interest" description="Disordered" evidence="1">
    <location>
        <begin position="931"/>
        <end position="990"/>
    </location>
</feature>
<organism evidence="2 3">
    <name type="scientific">Accumulibacter regalis</name>
    <dbReference type="NCBI Taxonomy" id="522306"/>
    <lineage>
        <taxon>Bacteria</taxon>
        <taxon>Pseudomonadati</taxon>
        <taxon>Pseudomonadota</taxon>
        <taxon>Betaproteobacteria</taxon>
        <taxon>Candidatus Accumulibacter</taxon>
    </lineage>
</organism>
<dbReference type="SUPFAM" id="SSF52540">
    <property type="entry name" value="P-loop containing nucleoside triphosphate hydrolases"/>
    <property type="match status" value="1"/>
</dbReference>
<keyword evidence="3" id="KW-1185">Reference proteome</keyword>